<dbReference type="Pfam" id="PF00765">
    <property type="entry name" value="Autoind_synth"/>
    <property type="match status" value="1"/>
</dbReference>
<organism evidence="7 8">
    <name type="scientific">Sphingomonas horti</name>
    <dbReference type="NCBI Taxonomy" id="2682842"/>
    <lineage>
        <taxon>Bacteria</taxon>
        <taxon>Pseudomonadati</taxon>
        <taxon>Pseudomonadota</taxon>
        <taxon>Alphaproteobacteria</taxon>
        <taxon>Sphingomonadales</taxon>
        <taxon>Sphingomonadaceae</taxon>
        <taxon>Sphingomonas</taxon>
    </lineage>
</organism>
<keyword evidence="3 6" id="KW-0949">S-adenosyl-L-methionine</keyword>
<dbReference type="AlphaFoldDB" id="A0A6I4J276"/>
<reference evidence="7 8" key="1">
    <citation type="submission" date="2019-12" db="EMBL/GenBank/DDBJ databases">
        <authorList>
            <person name="Huq M.A."/>
        </authorList>
    </citation>
    <scope>NUCLEOTIDE SEQUENCE [LARGE SCALE GENOMIC DNA]</scope>
    <source>
        <strain evidence="7 8">MAH-20</strain>
    </source>
</reference>
<evidence type="ECO:0000313" key="7">
    <source>
        <dbReference type="EMBL" id="MVO78699.1"/>
    </source>
</evidence>
<dbReference type="GO" id="GO:0007165">
    <property type="term" value="P:signal transduction"/>
    <property type="evidence" value="ECO:0007669"/>
    <property type="project" value="TreeGrafter"/>
</dbReference>
<gene>
    <name evidence="7" type="ORF">GON01_12245</name>
</gene>
<comment type="catalytic activity">
    <reaction evidence="6">
        <text>a fatty acyl-[ACP] + S-adenosyl-L-methionine = an N-acyl-L-homoserine lactone + S-methyl-5'-thioadenosine + holo-[ACP] + H(+)</text>
        <dbReference type="Rhea" id="RHEA:10096"/>
        <dbReference type="Rhea" id="RHEA-COMP:9685"/>
        <dbReference type="Rhea" id="RHEA-COMP:14125"/>
        <dbReference type="ChEBI" id="CHEBI:15378"/>
        <dbReference type="ChEBI" id="CHEBI:17509"/>
        <dbReference type="ChEBI" id="CHEBI:55474"/>
        <dbReference type="ChEBI" id="CHEBI:59789"/>
        <dbReference type="ChEBI" id="CHEBI:64479"/>
        <dbReference type="ChEBI" id="CHEBI:138651"/>
        <dbReference type="EC" id="2.3.1.184"/>
    </reaction>
</comment>
<dbReference type="InterPro" id="IPR001690">
    <property type="entry name" value="Autoind_synthase"/>
</dbReference>
<protein>
    <recommendedName>
        <fullName evidence="6">Acyl-homoserine-lactone synthase</fullName>
        <ecNumber evidence="6">2.3.1.184</ecNumber>
    </recommendedName>
    <alternativeName>
        <fullName evidence="6">Autoinducer synthesis protein</fullName>
    </alternativeName>
</protein>
<dbReference type="EC" id="2.3.1.184" evidence="6"/>
<dbReference type="SUPFAM" id="SSF55729">
    <property type="entry name" value="Acyl-CoA N-acyltransferases (Nat)"/>
    <property type="match status" value="1"/>
</dbReference>
<dbReference type="PANTHER" id="PTHR39322">
    <property type="entry name" value="ACYL-HOMOSERINE-LACTONE SYNTHASE"/>
    <property type="match status" value="1"/>
</dbReference>
<accession>A0A6I4J276</accession>
<dbReference type="GO" id="GO:0061579">
    <property type="term" value="F:N-acyl homoserine lactone synthase activity"/>
    <property type="evidence" value="ECO:0007669"/>
    <property type="project" value="UniProtKB-UniRule"/>
</dbReference>
<dbReference type="EMBL" id="WQMS01000014">
    <property type="protein sequence ID" value="MVO78699.1"/>
    <property type="molecule type" value="Genomic_DNA"/>
</dbReference>
<dbReference type="Gene3D" id="3.40.630.30">
    <property type="match status" value="1"/>
</dbReference>
<keyword evidence="4 5" id="KW-0071">Autoinducer synthesis</keyword>
<evidence type="ECO:0000256" key="6">
    <source>
        <dbReference type="RuleBase" id="RU361135"/>
    </source>
</evidence>
<dbReference type="PROSITE" id="PS51187">
    <property type="entry name" value="AUTOINDUCER_SYNTH_2"/>
    <property type="match status" value="1"/>
</dbReference>
<keyword evidence="8" id="KW-1185">Reference proteome</keyword>
<dbReference type="PANTHER" id="PTHR39322:SF1">
    <property type="entry name" value="ISOVALERYL-HOMOSERINE LACTONE SYNTHASE"/>
    <property type="match status" value="1"/>
</dbReference>
<evidence type="ECO:0000256" key="2">
    <source>
        <dbReference type="ARBA" id="ARBA00022679"/>
    </source>
</evidence>
<dbReference type="RefSeq" id="WP_157027664.1">
    <property type="nucleotide sequence ID" value="NZ_WQMS01000014.1"/>
</dbReference>
<sequence>MLHVVAKDNRALYEREIEEFHRLRKAVFVDELGWDIPVSEGGLEIDQYDDDEAVYGLSFDAEQQLTMACRYRPTHDRSLLTDIFAHAIAPGTPDPTGPGVWEITRGICLESGGARHNQRRRACNMITPLELTRAAGGTKCIAFAEVRLLPLFMQMGWRVTLLGDPTDFGQGTGIAFEIDASDVAIAKIRRDFDLPDQGYIKLMPDPADRRSIHERAAELALQSALTASLQPQPEDLREVAQNAMRTIANTKLNQRAFDFVRRNQATPLSATA</sequence>
<evidence type="ECO:0000313" key="8">
    <source>
        <dbReference type="Proteomes" id="UP000441389"/>
    </source>
</evidence>
<comment type="caution">
    <text evidence="7">The sequence shown here is derived from an EMBL/GenBank/DDBJ whole genome shotgun (WGS) entry which is preliminary data.</text>
</comment>
<dbReference type="PRINTS" id="PR01549">
    <property type="entry name" value="AUTOINDCRSYN"/>
</dbReference>
<proteinExistence type="inferred from homology"/>
<comment type="similarity">
    <text evidence="5 6">Belongs to the autoinducer synthase family.</text>
</comment>
<keyword evidence="2 6" id="KW-0808">Transferase</keyword>
<dbReference type="Proteomes" id="UP000441389">
    <property type="component" value="Unassembled WGS sequence"/>
</dbReference>
<evidence type="ECO:0000256" key="3">
    <source>
        <dbReference type="ARBA" id="ARBA00022691"/>
    </source>
</evidence>
<evidence type="ECO:0000256" key="1">
    <source>
        <dbReference type="ARBA" id="ARBA00022654"/>
    </source>
</evidence>
<evidence type="ECO:0000256" key="5">
    <source>
        <dbReference type="PROSITE-ProRule" id="PRU00533"/>
    </source>
</evidence>
<dbReference type="InterPro" id="IPR016181">
    <property type="entry name" value="Acyl_CoA_acyltransferase"/>
</dbReference>
<keyword evidence="1 5" id="KW-0673">Quorum sensing</keyword>
<dbReference type="GO" id="GO:0009372">
    <property type="term" value="P:quorum sensing"/>
    <property type="evidence" value="ECO:0007669"/>
    <property type="project" value="UniProtKB-UniRule"/>
</dbReference>
<name>A0A6I4J276_9SPHN</name>
<evidence type="ECO:0000256" key="4">
    <source>
        <dbReference type="ARBA" id="ARBA00022929"/>
    </source>
</evidence>